<feature type="compositionally biased region" description="Low complexity" evidence="9">
    <location>
        <begin position="9"/>
        <end position="24"/>
    </location>
</feature>
<sequence>MSMRELVTGGAACAPEGAEGSSSSQAVNPLARLANSILYEPEERAQYERGLPGDGSGPSRPMPPPVAPGRLGRFAGPPGPSLGQMMPPPGLHPAERDFENAFNSAGVPPAEMRNLEQRAYAAAVEMHGNNPELVEREVGQFLHEIQSGMVPPPVPVMAPGPGPMMRARPAGQMMPPHFEGDFESAFNQPGRTAVHRAPPPQMADDFQREGGDWVSHFSRMQVGGSSAASATRARTANAANTTDNFSNHAEGLWKESGGDMASEFAQEEKTNQNDLAAQFTQEKNQKEQNWAQELGDEKSWGDEFASLEGAEESYEEALFHHLGRDPEVPEYEFAENNPYKNHPNPMVEAERLLEEGKMVEASLALEAVVQSEPENSRGWYLLGEAQAECDDDVKAIAALKRCLQIGQTGESHMDALLSLGVSYANELNQSRALDYLKQWLDLHPDYQRFQPSIPASDPSDQFSAHGELLQRVFAALRAHPESPELHSIVGVLYNLSREYEEGQNAFMKAIEFSGNDYKLWNRLGATFANGENHEEALKAYRTAVDLKPGYVRAWVNVGTSYANQGKLQHAVRFYLRGLELNPDASHVWSYVRTVLVADARLDLLPFVEQRNLEEFKKAIPF</sequence>
<gene>
    <name evidence="10" type="ORF">NDN08_001273</name>
</gene>
<feature type="region of interest" description="Disordered" evidence="9">
    <location>
        <begin position="225"/>
        <end position="245"/>
    </location>
</feature>
<dbReference type="GO" id="GO:0005778">
    <property type="term" value="C:peroxisomal membrane"/>
    <property type="evidence" value="ECO:0007669"/>
    <property type="project" value="TreeGrafter"/>
</dbReference>
<evidence type="ECO:0000256" key="6">
    <source>
        <dbReference type="ARBA" id="ARBA00022803"/>
    </source>
</evidence>
<dbReference type="GO" id="GO:0005052">
    <property type="term" value="F:peroxisome matrix targeting signal-1 binding"/>
    <property type="evidence" value="ECO:0007669"/>
    <property type="project" value="TreeGrafter"/>
</dbReference>
<accession>A0AAV8UU05</accession>
<dbReference type="PANTHER" id="PTHR10130:SF0">
    <property type="entry name" value="GH08708P"/>
    <property type="match status" value="1"/>
</dbReference>
<proteinExistence type="inferred from homology"/>
<dbReference type="InterPro" id="IPR024111">
    <property type="entry name" value="PEX5/PEX5L"/>
</dbReference>
<feature type="repeat" description="TPR" evidence="8">
    <location>
        <begin position="483"/>
        <end position="516"/>
    </location>
</feature>
<protein>
    <recommendedName>
        <fullName evidence="12">Peroxin-5</fullName>
    </recommendedName>
</protein>
<dbReference type="EMBL" id="JAMWBK010000005">
    <property type="protein sequence ID" value="KAJ8904757.1"/>
    <property type="molecule type" value="Genomic_DNA"/>
</dbReference>
<feature type="region of interest" description="Disordered" evidence="9">
    <location>
        <begin position="1"/>
        <end position="28"/>
    </location>
</feature>
<evidence type="ECO:0000256" key="1">
    <source>
        <dbReference type="ARBA" id="ARBA00004275"/>
    </source>
</evidence>
<evidence type="ECO:0000256" key="3">
    <source>
        <dbReference type="ARBA" id="ARBA00005348"/>
    </source>
</evidence>
<evidence type="ECO:0000256" key="5">
    <source>
        <dbReference type="ARBA" id="ARBA00022737"/>
    </source>
</evidence>
<evidence type="ECO:0000256" key="7">
    <source>
        <dbReference type="ARBA" id="ARBA00023140"/>
    </source>
</evidence>
<evidence type="ECO:0000256" key="8">
    <source>
        <dbReference type="PROSITE-ProRule" id="PRU00339"/>
    </source>
</evidence>
<dbReference type="AlphaFoldDB" id="A0AAV8UU05"/>
<dbReference type="InterPro" id="IPR019734">
    <property type="entry name" value="TPR_rpt"/>
</dbReference>
<feature type="region of interest" description="Disordered" evidence="9">
    <location>
        <begin position="41"/>
        <end position="96"/>
    </location>
</feature>
<dbReference type="Proteomes" id="UP001157974">
    <property type="component" value="Unassembled WGS sequence"/>
</dbReference>
<evidence type="ECO:0000313" key="11">
    <source>
        <dbReference type="Proteomes" id="UP001157974"/>
    </source>
</evidence>
<dbReference type="Pfam" id="PF13432">
    <property type="entry name" value="TPR_16"/>
    <property type="match status" value="2"/>
</dbReference>
<comment type="similarity">
    <text evidence="3">Belongs to the peroxisomal targeting signal receptor family.</text>
</comment>
<dbReference type="Gene3D" id="1.25.40.10">
    <property type="entry name" value="Tetratricopeptide repeat domain"/>
    <property type="match status" value="1"/>
</dbReference>
<keyword evidence="6 8" id="KW-0802">TPR repeat</keyword>
<evidence type="ECO:0000256" key="4">
    <source>
        <dbReference type="ARBA" id="ARBA00022490"/>
    </source>
</evidence>
<comment type="caution">
    <text evidence="10">The sequence shown here is derived from an EMBL/GenBank/DDBJ whole genome shotgun (WGS) entry which is preliminary data.</text>
</comment>
<dbReference type="SMART" id="SM00028">
    <property type="entry name" value="TPR"/>
    <property type="match status" value="5"/>
</dbReference>
<dbReference type="PROSITE" id="PS50005">
    <property type="entry name" value="TPR"/>
    <property type="match status" value="4"/>
</dbReference>
<feature type="repeat" description="TPR" evidence="8">
    <location>
        <begin position="551"/>
        <end position="584"/>
    </location>
</feature>
<evidence type="ECO:0000256" key="2">
    <source>
        <dbReference type="ARBA" id="ARBA00004496"/>
    </source>
</evidence>
<dbReference type="PROSITE" id="PS50293">
    <property type="entry name" value="TPR_REGION"/>
    <property type="match status" value="1"/>
</dbReference>
<comment type="subcellular location">
    <subcellularLocation>
        <location evidence="2">Cytoplasm</location>
    </subcellularLocation>
    <subcellularLocation>
        <location evidence="1">Peroxisome</location>
    </subcellularLocation>
</comment>
<dbReference type="GO" id="GO:0016560">
    <property type="term" value="P:protein import into peroxisome matrix, docking"/>
    <property type="evidence" value="ECO:0007669"/>
    <property type="project" value="TreeGrafter"/>
</dbReference>
<keyword evidence="5" id="KW-0677">Repeat</keyword>
<dbReference type="Pfam" id="PF13174">
    <property type="entry name" value="TPR_6"/>
    <property type="match status" value="1"/>
</dbReference>
<dbReference type="PANTHER" id="PTHR10130">
    <property type="entry name" value="PEROXISOMAL TARGETING SIGNAL 1 RECEPTOR PEX5"/>
    <property type="match status" value="1"/>
</dbReference>
<feature type="repeat" description="TPR" evidence="8">
    <location>
        <begin position="413"/>
        <end position="446"/>
    </location>
</feature>
<dbReference type="InterPro" id="IPR011990">
    <property type="entry name" value="TPR-like_helical_dom_sf"/>
</dbReference>
<keyword evidence="11" id="KW-1185">Reference proteome</keyword>
<organism evidence="10 11">
    <name type="scientific">Rhodosorus marinus</name>
    <dbReference type="NCBI Taxonomy" id="101924"/>
    <lineage>
        <taxon>Eukaryota</taxon>
        <taxon>Rhodophyta</taxon>
        <taxon>Stylonematophyceae</taxon>
        <taxon>Stylonematales</taxon>
        <taxon>Stylonemataceae</taxon>
        <taxon>Rhodosorus</taxon>
    </lineage>
</organism>
<evidence type="ECO:0000313" key="10">
    <source>
        <dbReference type="EMBL" id="KAJ8904757.1"/>
    </source>
</evidence>
<evidence type="ECO:0008006" key="12">
    <source>
        <dbReference type="Google" id="ProtNLM"/>
    </source>
</evidence>
<dbReference type="SUPFAM" id="SSF48452">
    <property type="entry name" value="TPR-like"/>
    <property type="match status" value="1"/>
</dbReference>
<keyword evidence="7" id="KW-0576">Peroxisome</keyword>
<reference evidence="10 11" key="1">
    <citation type="journal article" date="2023" name="Nat. Commun.">
        <title>Origin of minicircular mitochondrial genomes in red algae.</title>
        <authorList>
            <person name="Lee Y."/>
            <person name="Cho C.H."/>
            <person name="Lee Y.M."/>
            <person name="Park S.I."/>
            <person name="Yang J.H."/>
            <person name="West J.A."/>
            <person name="Bhattacharya D."/>
            <person name="Yoon H.S."/>
        </authorList>
    </citation>
    <scope>NUCLEOTIDE SEQUENCE [LARGE SCALE GENOMIC DNA]</scope>
    <source>
        <strain evidence="10 11">CCMP1338</strain>
        <tissue evidence="10">Whole cell</tissue>
    </source>
</reference>
<keyword evidence="4" id="KW-0963">Cytoplasm</keyword>
<name>A0AAV8UU05_9RHOD</name>
<feature type="repeat" description="TPR" evidence="8">
    <location>
        <begin position="517"/>
        <end position="550"/>
    </location>
</feature>
<dbReference type="GO" id="GO:0005829">
    <property type="term" value="C:cytosol"/>
    <property type="evidence" value="ECO:0007669"/>
    <property type="project" value="TreeGrafter"/>
</dbReference>
<evidence type="ECO:0000256" key="9">
    <source>
        <dbReference type="SAM" id="MobiDB-lite"/>
    </source>
</evidence>